<evidence type="ECO:0000256" key="1">
    <source>
        <dbReference type="ARBA" id="ARBA00001946"/>
    </source>
</evidence>
<dbReference type="SUPFAM" id="SSF48576">
    <property type="entry name" value="Terpenoid synthases"/>
    <property type="match status" value="1"/>
</dbReference>
<evidence type="ECO:0000313" key="8">
    <source>
        <dbReference type="Proteomes" id="UP000662873"/>
    </source>
</evidence>
<evidence type="ECO:0000256" key="2">
    <source>
        <dbReference type="ARBA" id="ARBA00006706"/>
    </source>
</evidence>
<dbReference type="Proteomes" id="UP000662873">
    <property type="component" value="Chromosome"/>
</dbReference>
<dbReference type="Pfam" id="PF00348">
    <property type="entry name" value="polyprenyl_synt"/>
    <property type="match status" value="1"/>
</dbReference>
<dbReference type="PROSITE" id="PS00723">
    <property type="entry name" value="POLYPRENYL_SYNTHASE_1"/>
    <property type="match status" value="1"/>
</dbReference>
<reference evidence="7" key="1">
    <citation type="journal article" name="DNA Res.">
        <title>The physiological potential of anammox bacteria as revealed by their core genome structure.</title>
        <authorList>
            <person name="Okubo T."/>
            <person name="Toyoda A."/>
            <person name="Fukuhara K."/>
            <person name="Uchiyama I."/>
            <person name="Harigaya Y."/>
            <person name="Kuroiwa M."/>
            <person name="Suzuki T."/>
            <person name="Murakami Y."/>
            <person name="Suwa Y."/>
            <person name="Takami H."/>
        </authorList>
    </citation>
    <scope>NUCLEOTIDE SEQUENCE</scope>
    <source>
        <strain evidence="7">317325-2</strain>
    </source>
</reference>
<evidence type="ECO:0000256" key="6">
    <source>
        <dbReference type="RuleBase" id="RU004466"/>
    </source>
</evidence>
<evidence type="ECO:0000256" key="4">
    <source>
        <dbReference type="ARBA" id="ARBA00022723"/>
    </source>
</evidence>
<dbReference type="InterPro" id="IPR033749">
    <property type="entry name" value="Polyprenyl_synt_CS"/>
</dbReference>
<dbReference type="SFLD" id="SFLDS00005">
    <property type="entry name" value="Isoprenoid_Synthase_Type_I"/>
    <property type="match status" value="1"/>
</dbReference>
<dbReference type="KEGG" id="npy:NPRO_10170"/>
<accession>A0A809RUF9</accession>
<dbReference type="Gene3D" id="1.10.600.10">
    <property type="entry name" value="Farnesyl Diphosphate Synthase"/>
    <property type="match status" value="1"/>
</dbReference>
<comment type="similarity">
    <text evidence="2 6">Belongs to the FPP/GGPP synthase family.</text>
</comment>
<evidence type="ECO:0000256" key="3">
    <source>
        <dbReference type="ARBA" id="ARBA00022679"/>
    </source>
</evidence>
<dbReference type="GO" id="GO:0046872">
    <property type="term" value="F:metal ion binding"/>
    <property type="evidence" value="ECO:0007669"/>
    <property type="project" value="UniProtKB-KW"/>
</dbReference>
<evidence type="ECO:0000313" key="7">
    <source>
        <dbReference type="EMBL" id="BBO23422.1"/>
    </source>
</evidence>
<evidence type="ECO:0000256" key="5">
    <source>
        <dbReference type="ARBA" id="ARBA00022842"/>
    </source>
</evidence>
<comment type="cofactor">
    <cofactor evidence="1">
        <name>Mg(2+)</name>
        <dbReference type="ChEBI" id="CHEBI:18420"/>
    </cofactor>
</comment>
<sequence length="334" mass="36875">MKTFYEPESESDFATRLSEIQDEVRLVEVVLESSVQSPFELVETICSHVLRSGGKRLRPALTLLCARSVARDFDEDRARRIGACLEMIHMATLMHDDVIDHATLRRGRATASSEFGNTAAILCGDVLLSKAMSILAEDGDLALIRSVSRAVVDLAEGEVWELDQRGRWDLTPETHFEILRAKTASFIQVCCESGARVAGASDRCREALGNYGYHLGMAFQLVDDLIDYRSEESVSGKPRAGDFREGCATMPLILLLQRVEASRKDQVVRWFGNGASEEQIGQVCAWMGEVGAFEEAETLAQEHVEKAKSAVQGNSLLDGELLSGIADYVLRRQS</sequence>
<dbReference type="PROSITE" id="PS00444">
    <property type="entry name" value="POLYPRENYL_SYNTHASE_2"/>
    <property type="match status" value="1"/>
</dbReference>
<proteinExistence type="inferred from homology"/>
<gene>
    <name evidence="7" type="ORF">NPRO_10170</name>
</gene>
<dbReference type="GO" id="GO:0008299">
    <property type="term" value="P:isoprenoid biosynthetic process"/>
    <property type="evidence" value="ECO:0007669"/>
    <property type="project" value="InterPro"/>
</dbReference>
<keyword evidence="4" id="KW-0479">Metal-binding</keyword>
<protein>
    <submittedName>
        <fullName evidence="7">Geranylgeranyl pyrophosphate synthase</fullName>
    </submittedName>
</protein>
<keyword evidence="3 6" id="KW-0808">Transferase</keyword>
<organism evidence="7 8">
    <name type="scientific">Candidatus Nitrosymbiomonas proteolyticus</name>
    <dbReference type="NCBI Taxonomy" id="2608984"/>
    <lineage>
        <taxon>Bacteria</taxon>
        <taxon>Bacillati</taxon>
        <taxon>Armatimonadota</taxon>
        <taxon>Armatimonadota incertae sedis</taxon>
        <taxon>Candidatus Nitrosymbiomonas</taxon>
    </lineage>
</organism>
<dbReference type="SFLD" id="SFLDG01017">
    <property type="entry name" value="Polyprenyl_Transferase_Like"/>
    <property type="match status" value="1"/>
</dbReference>
<dbReference type="InterPro" id="IPR008949">
    <property type="entry name" value="Isoprenoid_synthase_dom_sf"/>
</dbReference>
<dbReference type="InterPro" id="IPR000092">
    <property type="entry name" value="Polyprenyl_synt"/>
</dbReference>
<dbReference type="AlphaFoldDB" id="A0A809RUF9"/>
<dbReference type="PANTHER" id="PTHR12001">
    <property type="entry name" value="GERANYLGERANYL PYROPHOSPHATE SYNTHASE"/>
    <property type="match status" value="1"/>
</dbReference>
<keyword evidence="5" id="KW-0460">Magnesium</keyword>
<dbReference type="PANTHER" id="PTHR12001:SF69">
    <property type="entry name" value="ALL TRANS-POLYPRENYL-DIPHOSPHATE SYNTHASE PDSS1"/>
    <property type="match status" value="1"/>
</dbReference>
<name>A0A809RUF9_9BACT</name>
<dbReference type="EMBL" id="AP021858">
    <property type="protein sequence ID" value="BBO23422.1"/>
    <property type="molecule type" value="Genomic_DNA"/>
</dbReference>
<dbReference type="CDD" id="cd00685">
    <property type="entry name" value="Trans_IPPS_HT"/>
    <property type="match status" value="1"/>
</dbReference>
<dbReference type="GO" id="GO:0004659">
    <property type="term" value="F:prenyltransferase activity"/>
    <property type="evidence" value="ECO:0007669"/>
    <property type="project" value="InterPro"/>
</dbReference>